<comment type="caution">
    <text evidence="1">The sequence shown here is derived from an EMBL/GenBank/DDBJ whole genome shotgun (WGS) entry which is preliminary data.</text>
</comment>
<evidence type="ECO:0000313" key="2">
    <source>
        <dbReference type="Proteomes" id="UP000650616"/>
    </source>
</evidence>
<dbReference type="AlphaFoldDB" id="A0AAW3ZWR6"/>
<name>A0AAW3ZWR6_9BACT</name>
<organism evidence="1 2">
    <name type="scientific">Campylobacter californiensis</name>
    <dbReference type="NCBI Taxonomy" id="1032243"/>
    <lineage>
        <taxon>Bacteria</taxon>
        <taxon>Pseudomonadati</taxon>
        <taxon>Campylobacterota</taxon>
        <taxon>Epsilonproteobacteria</taxon>
        <taxon>Campylobacterales</taxon>
        <taxon>Campylobacteraceae</taxon>
        <taxon>Campylobacter</taxon>
    </lineage>
</organism>
<accession>A0AAW3ZWR6</accession>
<evidence type="ECO:0000313" key="1">
    <source>
        <dbReference type="EMBL" id="MBE3608761.1"/>
    </source>
</evidence>
<gene>
    <name evidence="1" type="ORF">CCAL9337_08520</name>
</gene>
<sequence length="66" mass="7445">MIKKAVIILDPISPEIYFVDENNKRASENIQAKALTTINEIGGIAHKLEIKLRKQEIDNKQGSLEL</sequence>
<protein>
    <submittedName>
        <fullName evidence="1">Uncharacterized protein</fullName>
    </submittedName>
</protein>
<keyword evidence="2" id="KW-1185">Reference proteome</keyword>
<dbReference type="Proteomes" id="UP000650616">
    <property type="component" value="Unassembled WGS sequence"/>
</dbReference>
<dbReference type="EMBL" id="LIWG01000013">
    <property type="protein sequence ID" value="MBE3608761.1"/>
    <property type="molecule type" value="Genomic_DNA"/>
</dbReference>
<dbReference type="RefSeq" id="WP_170017103.1">
    <property type="nucleotide sequence ID" value="NZ_CP012545.1"/>
</dbReference>
<proteinExistence type="predicted"/>
<reference evidence="1 2" key="1">
    <citation type="submission" date="2015-08" db="EMBL/GenBank/DDBJ databases">
        <title>Comparative genomics of the Campylobacter concisus group.</title>
        <authorList>
            <person name="Yee E."/>
            <person name="Chapman M.H."/>
            <person name="Huynh S."/>
            <person name="Bono J.L."/>
            <person name="On S.L."/>
            <person name="St Leger J."/>
            <person name="Foster G."/>
            <person name="Parker C.T."/>
            <person name="Miller W.G."/>
        </authorList>
    </citation>
    <scope>NUCLEOTIDE SEQUENCE [LARGE SCALE GENOMIC DNA]</scope>
    <source>
        <strain evidence="1 2">RM9337</strain>
    </source>
</reference>